<dbReference type="Pfam" id="PF06953">
    <property type="entry name" value="ArsD"/>
    <property type="match status" value="1"/>
</dbReference>
<comment type="caution">
    <text evidence="1">The sequence shown here is derived from an EMBL/GenBank/DDBJ whole genome shotgun (WGS) entry which is preliminary data.</text>
</comment>
<organism evidence="1 2">
    <name type="scientific">Thalassorhabdus alkalitolerans</name>
    <dbReference type="NCBI Taxonomy" id="2282697"/>
    <lineage>
        <taxon>Bacteria</taxon>
        <taxon>Bacillati</taxon>
        <taxon>Bacillota</taxon>
        <taxon>Bacilli</taxon>
        <taxon>Bacillales</taxon>
        <taxon>Bacillaceae</taxon>
        <taxon>Thalassorhabdus</taxon>
    </lineage>
</organism>
<evidence type="ECO:0000313" key="2">
    <source>
        <dbReference type="Proteomes" id="UP001596142"/>
    </source>
</evidence>
<keyword evidence="2" id="KW-1185">Reference proteome</keyword>
<evidence type="ECO:0000313" key="1">
    <source>
        <dbReference type="EMBL" id="MFC5714009.1"/>
    </source>
</evidence>
<dbReference type="RefSeq" id="WP_385942512.1">
    <property type="nucleotide sequence ID" value="NZ_JBHSOZ010000009.1"/>
</dbReference>
<reference evidence="2" key="1">
    <citation type="journal article" date="2019" name="Int. J. Syst. Evol. Microbiol.">
        <title>The Global Catalogue of Microorganisms (GCM) 10K type strain sequencing project: providing services to taxonomists for standard genome sequencing and annotation.</title>
        <authorList>
            <consortium name="The Broad Institute Genomics Platform"/>
            <consortium name="The Broad Institute Genome Sequencing Center for Infectious Disease"/>
            <person name="Wu L."/>
            <person name="Ma J."/>
        </authorList>
    </citation>
    <scope>NUCLEOTIDE SEQUENCE [LARGE SCALE GENOMIC DNA]</scope>
    <source>
        <strain evidence="2">CECT 7184</strain>
    </source>
</reference>
<dbReference type="NCBIfam" id="NF033727">
    <property type="entry name" value="chaperon_ArsD"/>
    <property type="match status" value="1"/>
</dbReference>
<name>A0ABW0YNF7_9BACI</name>
<dbReference type="Gene3D" id="3.40.30.10">
    <property type="entry name" value="Glutaredoxin"/>
    <property type="match status" value="1"/>
</dbReference>
<protein>
    <submittedName>
        <fullName evidence="1">Arsenite efflux transporter metallochaperone ArsD</fullName>
    </submittedName>
</protein>
<dbReference type="InterPro" id="IPR010712">
    <property type="entry name" value="Arsenical-R_ArsD"/>
</dbReference>
<gene>
    <name evidence="1" type="primary">arsD</name>
    <name evidence="1" type="ORF">ACFPU1_14705</name>
</gene>
<dbReference type="Proteomes" id="UP001596142">
    <property type="component" value="Unassembled WGS sequence"/>
</dbReference>
<proteinExistence type="predicted"/>
<dbReference type="EMBL" id="JBHSOZ010000009">
    <property type="protein sequence ID" value="MFC5714009.1"/>
    <property type="molecule type" value="Genomic_DNA"/>
</dbReference>
<sequence length="119" mass="13003">MGIIRIYDPAMCCDTGVCGPSVDPELTRVATAIFMLEKENIDIRRFNLGSEPQAFIEEKAIKELLHEKGADDALPAVMVDGTIVKTGKYPTNQEFAKWSGLSEDKISSKPSSGNNITLL</sequence>
<accession>A0ABW0YNF7</accession>